<accession>A0A652YYE6</accession>
<dbReference type="InterPro" id="IPR029062">
    <property type="entry name" value="Class_I_gatase-like"/>
</dbReference>
<organism evidence="1">
    <name type="scientific">Nocardia globerula</name>
    <dbReference type="NCBI Taxonomy" id="1818"/>
    <lineage>
        <taxon>Bacteria</taxon>
        <taxon>Bacillati</taxon>
        <taxon>Actinomycetota</taxon>
        <taxon>Actinomycetes</taxon>
        <taxon>Mycobacteriales</taxon>
        <taxon>Nocardiaceae</taxon>
        <taxon>Nocardia</taxon>
    </lineage>
</organism>
<protein>
    <recommendedName>
        <fullName evidence="2">ThuA-like domain-containing protein</fullName>
    </recommendedName>
</protein>
<reference evidence="1" key="1">
    <citation type="submission" date="2019-07" db="EMBL/GenBank/DDBJ databases">
        <title>Genomic Encyclopedia of Type Strains, Phase IV (KMG-IV): sequencing the most valuable type-strain genomes for metagenomic binning, comparative biology and taxonomic classification.</title>
        <authorList>
            <person name="Goeker M."/>
        </authorList>
    </citation>
    <scope>NUCLEOTIDE SEQUENCE</scope>
    <source>
        <strain evidence="1">DSM 44596</strain>
    </source>
</reference>
<comment type="caution">
    <text evidence="1">The sequence shown here is derived from an EMBL/GenBank/DDBJ whole genome shotgun (WGS) entry which is preliminary data.</text>
</comment>
<evidence type="ECO:0000313" key="1">
    <source>
        <dbReference type="EMBL" id="TYQ08627.1"/>
    </source>
</evidence>
<proteinExistence type="predicted"/>
<dbReference type="AlphaFoldDB" id="A0A652YYE6"/>
<dbReference type="EMBL" id="VNIQ01000001">
    <property type="protein sequence ID" value="TYQ08627.1"/>
    <property type="molecule type" value="Genomic_DNA"/>
</dbReference>
<evidence type="ECO:0008006" key="2">
    <source>
        <dbReference type="Google" id="ProtNLM"/>
    </source>
</evidence>
<dbReference type="SUPFAM" id="SSF52317">
    <property type="entry name" value="Class I glutamine amidotransferase-like"/>
    <property type="match status" value="1"/>
</dbReference>
<sequence>MTAALHATTPVLHFVMGSNAGMAGGTSDTDVVRNVDLYELDALDLTSVSGLIVNGNCDQIYLERRKDVLTDFVNAGGRIAIMGHPLTDFLPGLGQWRKLQYSGPKDLAISAGSPHPVWAGVDPADLSFRKEVSGFYGRGYSQKLPDNAIVTNYIGRHGLPVDYVYPLGKGEVLVHGGIDLAVFQSDPNTSARVYPQLLSWLAQLDRTENR</sequence>
<gene>
    <name evidence="1" type="ORF">FNL38_1011002</name>
</gene>
<name>A0A652YYE6_NOCGL</name>